<feature type="transmembrane region" description="Helical" evidence="1">
    <location>
        <begin position="9"/>
        <end position="36"/>
    </location>
</feature>
<dbReference type="OrthoDB" id="319710at2"/>
<dbReference type="PANTHER" id="PTHR10983">
    <property type="entry name" value="1-ACYLGLYCEROL-3-PHOSPHATE ACYLTRANSFERASE-RELATED"/>
    <property type="match status" value="1"/>
</dbReference>
<keyword evidence="1" id="KW-0812">Transmembrane</keyword>
<dbReference type="NCBIfam" id="NF010621">
    <property type="entry name" value="PRK14014.1"/>
    <property type="match status" value="1"/>
</dbReference>
<organism evidence="3 4">
    <name type="scientific">Pseudoalteromonas piscicida</name>
    <dbReference type="NCBI Taxonomy" id="43662"/>
    <lineage>
        <taxon>Bacteria</taxon>
        <taxon>Pseudomonadati</taxon>
        <taxon>Pseudomonadota</taxon>
        <taxon>Gammaproteobacteria</taxon>
        <taxon>Alteromonadales</taxon>
        <taxon>Pseudoalteromonadaceae</taxon>
        <taxon>Pseudoalteromonas</taxon>
    </lineage>
</organism>
<comment type="caution">
    <text evidence="3">The sequence shown here is derived from an EMBL/GenBank/DDBJ whole genome shotgun (WGS) entry which is preliminary data.</text>
</comment>
<protein>
    <submittedName>
        <fullName evidence="3">Acyltransferase</fullName>
    </submittedName>
</protein>
<name>A0A2A5JKT8_PSEO7</name>
<dbReference type="EMBL" id="NKHF01000099">
    <property type="protein sequence ID" value="PCK30045.1"/>
    <property type="molecule type" value="Genomic_DNA"/>
</dbReference>
<reference evidence="4" key="1">
    <citation type="journal article" date="2019" name="Genome Announc.">
        <title>Draft Genome Sequence of Pseudoalteromonas piscicida Strain 36Y ROTHPW, an Hypersaline Seawater Isolate from the South Coast of Sonora, Mexico.</title>
        <authorList>
            <person name="Sanchez-Diaz R."/>
            <person name="Molina-Garza Z.J."/>
            <person name="Cruz-Suarez L.E."/>
            <person name="Selvin J."/>
            <person name="Kiran G.S."/>
            <person name="Ibarra-Gamez J.C."/>
            <person name="Gomez-Gil B."/>
            <person name="Galaviz-Silva L."/>
        </authorList>
    </citation>
    <scope>NUCLEOTIDE SEQUENCE [LARGE SCALE GENOMIC DNA]</scope>
    <source>
        <strain evidence="4">36Y_RITHPW</strain>
    </source>
</reference>
<evidence type="ECO:0000313" key="3">
    <source>
        <dbReference type="EMBL" id="PCK30045.1"/>
    </source>
</evidence>
<gene>
    <name evidence="3" type="ORF">CEX98_19845</name>
</gene>
<keyword evidence="3" id="KW-0012">Acyltransferase</keyword>
<keyword evidence="3" id="KW-0808">Transferase</keyword>
<dbReference type="RefSeq" id="WP_099643739.1">
    <property type="nucleotide sequence ID" value="NZ_JAQPZX010000011.1"/>
</dbReference>
<keyword evidence="1" id="KW-0472">Membrane</keyword>
<dbReference type="PANTHER" id="PTHR10983:SF15">
    <property type="entry name" value="ACYLTRANSFERASE YIHG-RELATED"/>
    <property type="match status" value="1"/>
</dbReference>
<keyword evidence="1" id="KW-1133">Transmembrane helix</keyword>
<dbReference type="GO" id="GO:0005886">
    <property type="term" value="C:plasma membrane"/>
    <property type="evidence" value="ECO:0007669"/>
    <property type="project" value="TreeGrafter"/>
</dbReference>
<accession>A0A2A5JKT8</accession>
<evidence type="ECO:0000256" key="1">
    <source>
        <dbReference type="SAM" id="Phobius"/>
    </source>
</evidence>
<dbReference type="GO" id="GO:0016746">
    <property type="term" value="F:acyltransferase activity"/>
    <property type="evidence" value="ECO:0007669"/>
    <property type="project" value="UniProtKB-KW"/>
</dbReference>
<dbReference type="Pfam" id="PF01553">
    <property type="entry name" value="Acyltransferase"/>
    <property type="match status" value="1"/>
</dbReference>
<dbReference type="SUPFAM" id="SSF69593">
    <property type="entry name" value="Glycerol-3-phosphate (1)-acyltransferase"/>
    <property type="match status" value="1"/>
</dbReference>
<evidence type="ECO:0000313" key="4">
    <source>
        <dbReference type="Proteomes" id="UP000228621"/>
    </source>
</evidence>
<dbReference type="AlphaFoldDB" id="A0A2A5JKT8"/>
<evidence type="ECO:0000259" key="2">
    <source>
        <dbReference type="SMART" id="SM00563"/>
    </source>
</evidence>
<dbReference type="CDD" id="cd07990">
    <property type="entry name" value="LPLAT_LCLAT1-like"/>
    <property type="match status" value="1"/>
</dbReference>
<proteinExistence type="predicted"/>
<dbReference type="Proteomes" id="UP000228621">
    <property type="component" value="Unassembled WGS sequence"/>
</dbReference>
<keyword evidence="4" id="KW-1185">Reference proteome</keyword>
<sequence length="306" mass="34845">MLKQILPKWFLGLSASAWLLVNTFVCGLLVLLFGIVKLLIPVKFISTALHFFYGMWCKGNYVGLRIACNKIRLSLPKELHSQGWYLLISNHLSWLDIVVLSAMDVLPAPKFFLKDELKYVPFIGTGAWAMGMPFMKRASKAQIAKNPKLKGMDVERTKASCRNFRDHPTTVINFVEGTRHTKAKHQHQKSPFQYLLKPKAGGVAFALEVLSEQLDGMLNATLAYELEGEHICRAFILGRLAAIDVKIDYIAMADIPLGNYQADKAYRVEFQSFMNEVWQRKDCQLEAHWQYHAAPNEALNEELEQL</sequence>
<dbReference type="InterPro" id="IPR002123">
    <property type="entry name" value="Plipid/glycerol_acylTrfase"/>
</dbReference>
<dbReference type="SMART" id="SM00563">
    <property type="entry name" value="PlsC"/>
    <property type="match status" value="1"/>
</dbReference>
<feature type="domain" description="Phospholipid/glycerol acyltransferase" evidence="2">
    <location>
        <begin position="85"/>
        <end position="210"/>
    </location>
</feature>